<dbReference type="Proteomes" id="UP001139721">
    <property type="component" value="Unassembled WGS sequence"/>
</dbReference>
<accession>A0A9X2IAG5</accession>
<dbReference type="GO" id="GO:0008360">
    <property type="term" value="P:regulation of cell shape"/>
    <property type="evidence" value="ECO:0007669"/>
    <property type="project" value="UniProtKB-UniRule"/>
</dbReference>
<dbReference type="GO" id="GO:0016740">
    <property type="term" value="F:transferase activity"/>
    <property type="evidence" value="ECO:0007669"/>
    <property type="project" value="InterPro"/>
</dbReference>
<feature type="transmembrane region" description="Helical" evidence="2">
    <location>
        <begin position="9"/>
        <end position="26"/>
    </location>
</feature>
<name>A0A9X2IAG5_9GAMM</name>
<feature type="active site" description="Nucleophile" evidence="1">
    <location>
        <position position="204"/>
    </location>
</feature>
<dbReference type="CDD" id="cd16913">
    <property type="entry name" value="YkuD_like"/>
    <property type="match status" value="1"/>
</dbReference>
<keyword evidence="5" id="KW-1185">Reference proteome</keyword>
<feature type="domain" description="L,D-TPase catalytic" evidence="3">
    <location>
        <begin position="54"/>
        <end position="230"/>
    </location>
</feature>
<protein>
    <submittedName>
        <fullName evidence="4">L,D-transpeptidase family protein</fullName>
    </submittedName>
</protein>
<evidence type="ECO:0000313" key="5">
    <source>
        <dbReference type="Proteomes" id="UP001139721"/>
    </source>
</evidence>
<sequence length="231" mass="25634">MTLHKRNNLFYILVAFLGLIAIFMIFKSVKNSTDSCQILVNSAYGNPPGSSSQVIVVQSLGESKAQVTACQRKGRSWQGSLIPTFPAVIGKGGIAPIGEKKEGDLKTPAGLYPLGEAFGTVPLSLKMDYKYITADDKFIDDVTSNRYNTWVNGKTEAKSYEQMLIEPYKIGVIINYNMDPTIKGAGSAIFMHLWRSINVPTAGCVAMEKKNLMALLRWLDKKKHPYIYITR</sequence>
<keyword evidence="2" id="KW-1133">Transmembrane helix</keyword>
<evidence type="ECO:0000259" key="3">
    <source>
        <dbReference type="PROSITE" id="PS52029"/>
    </source>
</evidence>
<dbReference type="GO" id="GO:0071555">
    <property type="term" value="P:cell wall organization"/>
    <property type="evidence" value="ECO:0007669"/>
    <property type="project" value="UniProtKB-UniRule"/>
</dbReference>
<comment type="pathway">
    <text evidence="1">Cell wall biogenesis; peptidoglycan biosynthesis.</text>
</comment>
<dbReference type="PANTHER" id="PTHR38589">
    <property type="entry name" value="BLR0621 PROTEIN"/>
    <property type="match status" value="1"/>
</dbReference>
<dbReference type="AlphaFoldDB" id="A0A9X2IAG5"/>
<gene>
    <name evidence="4" type="ORF">LOX96_07875</name>
</gene>
<evidence type="ECO:0000256" key="2">
    <source>
        <dbReference type="SAM" id="Phobius"/>
    </source>
</evidence>
<organism evidence="4 5">
    <name type="scientific">Legionella maioricensis</name>
    <dbReference type="NCBI Taxonomy" id="2896528"/>
    <lineage>
        <taxon>Bacteria</taxon>
        <taxon>Pseudomonadati</taxon>
        <taxon>Pseudomonadota</taxon>
        <taxon>Gammaproteobacteria</taxon>
        <taxon>Legionellales</taxon>
        <taxon>Legionellaceae</taxon>
        <taxon>Legionella</taxon>
    </lineage>
</organism>
<keyword evidence="2" id="KW-0472">Membrane</keyword>
<keyword evidence="1" id="KW-0133">Cell shape</keyword>
<keyword evidence="1" id="KW-0573">Peptidoglycan synthesis</keyword>
<dbReference type="RefSeq" id="WP_250422172.1">
    <property type="nucleotide sequence ID" value="NZ_JAJKBJ010000007.1"/>
</dbReference>
<dbReference type="GO" id="GO:0009252">
    <property type="term" value="P:peptidoglycan biosynthetic process"/>
    <property type="evidence" value="ECO:0007669"/>
    <property type="project" value="UniProtKB-KW"/>
</dbReference>
<dbReference type="PANTHER" id="PTHR38589:SF1">
    <property type="entry name" value="BLR0621 PROTEIN"/>
    <property type="match status" value="1"/>
</dbReference>
<feature type="active site" description="Proton donor/acceptor" evidence="1">
    <location>
        <position position="192"/>
    </location>
</feature>
<dbReference type="InterPro" id="IPR005490">
    <property type="entry name" value="LD_TPept_cat_dom"/>
</dbReference>
<dbReference type="Pfam" id="PF03734">
    <property type="entry name" value="YkuD"/>
    <property type="match status" value="1"/>
</dbReference>
<keyword evidence="2" id="KW-0812">Transmembrane</keyword>
<dbReference type="PROSITE" id="PS52029">
    <property type="entry name" value="LD_TPASE"/>
    <property type="match status" value="1"/>
</dbReference>
<comment type="caution">
    <text evidence="4">The sequence shown here is derived from an EMBL/GenBank/DDBJ whole genome shotgun (WGS) entry which is preliminary data.</text>
</comment>
<keyword evidence="1" id="KW-0961">Cell wall biogenesis/degradation</keyword>
<evidence type="ECO:0000256" key="1">
    <source>
        <dbReference type="PROSITE-ProRule" id="PRU01373"/>
    </source>
</evidence>
<dbReference type="EMBL" id="JAJKBJ010000007">
    <property type="protein sequence ID" value="MCL9684004.1"/>
    <property type="molecule type" value="Genomic_DNA"/>
</dbReference>
<reference evidence="4" key="1">
    <citation type="submission" date="2021-11" db="EMBL/GenBank/DDBJ databases">
        <title>Legionella maioricencis sp. nov., a new species isolated from hot water samples in Mallorca.</title>
        <authorList>
            <person name="Crespi S."/>
            <person name="Drasar V."/>
            <person name="Salva-Serra F."/>
            <person name="Jaen-Luchoro D."/>
            <person name="Pineiro-Iglesias B."/>
            <person name="Aliaga F."/>
            <person name="Fernandez-Juarez V."/>
            <person name="Coll G."/>
            <person name="Moore E.R.B."/>
            <person name="Bennasar-Figueras A."/>
        </authorList>
    </citation>
    <scope>NUCLEOTIDE SEQUENCE</scope>
    <source>
        <strain evidence="4">HCPI-6</strain>
    </source>
</reference>
<evidence type="ECO:0000313" key="4">
    <source>
        <dbReference type="EMBL" id="MCL9684004.1"/>
    </source>
</evidence>
<proteinExistence type="predicted"/>